<reference evidence="14 15" key="1">
    <citation type="journal article" date="2022" name="Nat. Genet.">
        <title>Improved pea reference genome and pan-genome highlight genomic features and evolutionary characteristics.</title>
        <authorList>
            <person name="Yang T."/>
            <person name="Liu R."/>
            <person name="Luo Y."/>
            <person name="Hu S."/>
            <person name="Wang D."/>
            <person name="Wang C."/>
            <person name="Pandey M.K."/>
            <person name="Ge S."/>
            <person name="Xu Q."/>
            <person name="Li N."/>
            <person name="Li G."/>
            <person name="Huang Y."/>
            <person name="Saxena R.K."/>
            <person name="Ji Y."/>
            <person name="Li M."/>
            <person name="Yan X."/>
            <person name="He Y."/>
            <person name="Liu Y."/>
            <person name="Wang X."/>
            <person name="Xiang C."/>
            <person name="Varshney R.K."/>
            <person name="Ding H."/>
            <person name="Gao S."/>
            <person name="Zong X."/>
        </authorList>
    </citation>
    <scope>NUCLEOTIDE SEQUENCE [LARGE SCALE GENOMIC DNA]</scope>
    <source>
        <strain evidence="14 15">cv. Zhongwan 6</strain>
    </source>
</reference>
<keyword evidence="4" id="KW-0223">Dioxygenase</keyword>
<dbReference type="Proteomes" id="UP001058974">
    <property type="component" value="Chromosome 7"/>
</dbReference>
<organism evidence="14 15">
    <name type="scientific">Pisum sativum</name>
    <name type="common">Garden pea</name>
    <name type="synonym">Lathyrus oleraceus</name>
    <dbReference type="NCBI Taxonomy" id="3888"/>
    <lineage>
        <taxon>Eukaryota</taxon>
        <taxon>Viridiplantae</taxon>
        <taxon>Streptophyta</taxon>
        <taxon>Embryophyta</taxon>
        <taxon>Tracheophyta</taxon>
        <taxon>Spermatophyta</taxon>
        <taxon>Magnoliopsida</taxon>
        <taxon>eudicotyledons</taxon>
        <taxon>Gunneridae</taxon>
        <taxon>Pentapetalae</taxon>
        <taxon>rosids</taxon>
        <taxon>fabids</taxon>
        <taxon>Fabales</taxon>
        <taxon>Fabaceae</taxon>
        <taxon>Papilionoideae</taxon>
        <taxon>50 kb inversion clade</taxon>
        <taxon>NPAAA clade</taxon>
        <taxon>Hologalegina</taxon>
        <taxon>IRL clade</taxon>
        <taxon>Fabeae</taxon>
        <taxon>Lathyrus</taxon>
    </lineage>
</organism>
<evidence type="ECO:0000259" key="13">
    <source>
        <dbReference type="PROSITE" id="PS51471"/>
    </source>
</evidence>
<dbReference type="Pfam" id="PF14226">
    <property type="entry name" value="DIOX_N"/>
    <property type="match status" value="1"/>
</dbReference>
<comment type="pathway">
    <text evidence="2">Hormone biosynthesis.</text>
</comment>
<keyword evidence="5 12" id="KW-0560">Oxidoreductase</keyword>
<dbReference type="InterPro" id="IPR005123">
    <property type="entry name" value="Oxoglu/Fe-dep_dioxygenase_dom"/>
</dbReference>
<evidence type="ECO:0000256" key="8">
    <source>
        <dbReference type="ARBA" id="ARBA00052204"/>
    </source>
</evidence>
<dbReference type="AlphaFoldDB" id="A0A9D4ZWZ8"/>
<comment type="similarity">
    <text evidence="10">Belongs to the iron/ascorbate-dependent oxidoreductase family. GA2OX subfamily.</text>
</comment>
<comment type="catalytic activity">
    <reaction evidence="8">
        <text>gibberellin A1 + 2-oxoglutarate + O2 = gibberellin A8 + succinate + CO2</text>
        <dbReference type="Rhea" id="RHEA:15005"/>
        <dbReference type="ChEBI" id="CHEBI:15379"/>
        <dbReference type="ChEBI" id="CHEBI:16526"/>
        <dbReference type="ChEBI" id="CHEBI:16810"/>
        <dbReference type="ChEBI" id="CHEBI:30031"/>
        <dbReference type="ChEBI" id="CHEBI:58524"/>
        <dbReference type="ChEBI" id="CHEBI:58594"/>
        <dbReference type="EC" id="1.14.11.13"/>
    </reaction>
</comment>
<dbReference type="Gene3D" id="2.60.120.330">
    <property type="entry name" value="B-lactam Antibiotic, Isopenicillin N Synthase, Chain"/>
    <property type="match status" value="1"/>
</dbReference>
<dbReference type="InterPro" id="IPR050231">
    <property type="entry name" value="Iron_ascorbate_oxido_reductase"/>
</dbReference>
<evidence type="ECO:0000256" key="9">
    <source>
        <dbReference type="ARBA" id="ARBA00055835"/>
    </source>
</evidence>
<evidence type="ECO:0000256" key="2">
    <source>
        <dbReference type="ARBA" id="ARBA00004972"/>
    </source>
</evidence>
<dbReference type="PROSITE" id="PS51471">
    <property type="entry name" value="FE2OG_OXY"/>
    <property type="match status" value="1"/>
</dbReference>
<comment type="pathway">
    <text evidence="7">Plant hormone biosynthesis; gibberellin biosynthesis.</text>
</comment>
<dbReference type="SUPFAM" id="SSF51197">
    <property type="entry name" value="Clavaminate synthase-like"/>
    <property type="match status" value="1"/>
</dbReference>
<evidence type="ECO:0000313" key="15">
    <source>
        <dbReference type="Proteomes" id="UP001058974"/>
    </source>
</evidence>
<protein>
    <recommendedName>
        <fullName evidence="11">gibberellin 2beta-dioxygenase</fullName>
        <ecNumber evidence="11">1.14.11.13</ecNumber>
    </recommendedName>
</protein>
<evidence type="ECO:0000256" key="12">
    <source>
        <dbReference type="RuleBase" id="RU003682"/>
    </source>
</evidence>
<dbReference type="InterPro" id="IPR026992">
    <property type="entry name" value="DIOX_N"/>
</dbReference>
<evidence type="ECO:0000256" key="4">
    <source>
        <dbReference type="ARBA" id="ARBA00022964"/>
    </source>
</evidence>
<dbReference type="GO" id="GO:0045543">
    <property type="term" value="F:gibberellin 2-beta-dioxygenase activity"/>
    <property type="evidence" value="ECO:0007669"/>
    <property type="project" value="UniProtKB-EC"/>
</dbReference>
<dbReference type="InterPro" id="IPR044861">
    <property type="entry name" value="IPNS-like_FE2OG_OXY"/>
</dbReference>
<gene>
    <name evidence="14" type="ORF">KIW84_072293</name>
</gene>
<evidence type="ECO:0000256" key="10">
    <source>
        <dbReference type="ARBA" id="ARBA00061282"/>
    </source>
</evidence>
<comment type="function">
    <text evidence="9">Catalyzes the 2-beta-hydroxylation of several biologically active gibberellins, leading to the homeostatic regulation of their endogenous level. Catabolism of gibberellins (GAs) plays a central role in plant development. Converts GA9/GA20 to GA51/GA29 and GA4/GA1 to GA34/GA8.</text>
</comment>
<evidence type="ECO:0000256" key="6">
    <source>
        <dbReference type="ARBA" id="ARBA00023004"/>
    </source>
</evidence>
<evidence type="ECO:0000256" key="1">
    <source>
        <dbReference type="ARBA" id="ARBA00001962"/>
    </source>
</evidence>
<evidence type="ECO:0000313" key="14">
    <source>
        <dbReference type="EMBL" id="KAI5385628.1"/>
    </source>
</evidence>
<feature type="domain" description="Fe2OG dioxygenase" evidence="13">
    <location>
        <begin position="294"/>
        <end position="402"/>
    </location>
</feature>
<dbReference type="GO" id="GO:0046872">
    <property type="term" value="F:metal ion binding"/>
    <property type="evidence" value="ECO:0007669"/>
    <property type="project" value="UniProtKB-KW"/>
</dbReference>
<evidence type="ECO:0000256" key="7">
    <source>
        <dbReference type="ARBA" id="ARBA00037909"/>
    </source>
</evidence>
<dbReference type="Gramene" id="Psat07G0229300-T1">
    <property type="protein sequence ID" value="KAI5385628.1"/>
    <property type="gene ID" value="KIW84_072293"/>
</dbReference>
<proteinExistence type="inferred from homology"/>
<comment type="cofactor">
    <cofactor evidence="1">
        <name>Fe cation</name>
        <dbReference type="ChEBI" id="CHEBI:24875"/>
    </cofactor>
</comment>
<evidence type="ECO:0000256" key="5">
    <source>
        <dbReference type="ARBA" id="ARBA00023002"/>
    </source>
</evidence>
<evidence type="ECO:0000256" key="11">
    <source>
        <dbReference type="ARBA" id="ARBA00066708"/>
    </source>
</evidence>
<dbReference type="FunFam" id="2.60.120.330:FF:000014">
    <property type="entry name" value="Gibberellin 2-beta-dioxygenase 1"/>
    <property type="match status" value="1"/>
</dbReference>
<keyword evidence="3 12" id="KW-0479">Metal-binding</keyword>
<dbReference type="PANTHER" id="PTHR47990">
    <property type="entry name" value="2-OXOGLUTARATE (2OG) AND FE(II)-DEPENDENT OXYGENASE SUPERFAMILY PROTEIN-RELATED"/>
    <property type="match status" value="1"/>
</dbReference>
<sequence>MFNPDVRLRPEPIPTDFYQNSNGHSLKLVQDLVENLNINMFLLSYWVSTGFLSFHGPTVSQIAFLVHNASSFSQPSSTINPNPLFQSLSHTRASDITLLVFLFVIVIENKETSTTMVVLSSQQATLNDLFPINTCKPTPTTVLKGVPEVDLSHPDAKTLIVNACIEFGFFKAVNHHVPLELMTNLENETLKFFKQTQLEKEKAGPPDPFGYGSKSIGTNGDIGWVEYLLLNTNPDVISPKSLHLLHQNPNKFRCAVEEYILAVKEVCCEVLELMADGLGIEERNVFSRLVRDERSDSCLRVNHYTACGEVEALSGGGNLIGFGEHTDPQIISVLRSNNTSGLQICLRDGVSWVSIPPDHTSFFITVGDSLQVMTNGGLKSVKHRVLTDTNMSRLSMIYFGGPPLNEKLAPLPSILMSKKEQSLYKEFTWREYKNAAYKSRLAYNRLSLFEKKSAAQ</sequence>
<dbReference type="EMBL" id="JAMSHJ010000007">
    <property type="protein sequence ID" value="KAI5385628.1"/>
    <property type="molecule type" value="Genomic_DNA"/>
</dbReference>
<dbReference type="EC" id="1.14.11.13" evidence="11"/>
<keyword evidence="6 12" id="KW-0408">Iron</keyword>
<keyword evidence="15" id="KW-1185">Reference proteome</keyword>
<comment type="caution">
    <text evidence="14">The sequence shown here is derived from an EMBL/GenBank/DDBJ whole genome shotgun (WGS) entry which is preliminary data.</text>
</comment>
<name>A0A9D4ZWZ8_PEA</name>
<accession>A0A9D4ZWZ8</accession>
<dbReference type="Pfam" id="PF03171">
    <property type="entry name" value="2OG-FeII_Oxy"/>
    <property type="match status" value="1"/>
</dbReference>
<evidence type="ECO:0000256" key="3">
    <source>
        <dbReference type="ARBA" id="ARBA00022723"/>
    </source>
</evidence>
<dbReference type="InterPro" id="IPR027443">
    <property type="entry name" value="IPNS-like_sf"/>
</dbReference>